<evidence type="ECO:0000313" key="1">
    <source>
        <dbReference type="EMBL" id="OAY60412.1"/>
    </source>
</evidence>
<organism evidence="1">
    <name type="scientific">Manihot esculenta</name>
    <name type="common">Cassava</name>
    <name type="synonym">Jatropha manihot</name>
    <dbReference type="NCBI Taxonomy" id="3983"/>
    <lineage>
        <taxon>Eukaryota</taxon>
        <taxon>Viridiplantae</taxon>
        <taxon>Streptophyta</taxon>
        <taxon>Embryophyta</taxon>
        <taxon>Tracheophyta</taxon>
        <taxon>Spermatophyta</taxon>
        <taxon>Magnoliopsida</taxon>
        <taxon>eudicotyledons</taxon>
        <taxon>Gunneridae</taxon>
        <taxon>Pentapetalae</taxon>
        <taxon>rosids</taxon>
        <taxon>fabids</taxon>
        <taxon>Malpighiales</taxon>
        <taxon>Euphorbiaceae</taxon>
        <taxon>Crotonoideae</taxon>
        <taxon>Manihoteae</taxon>
        <taxon>Manihot</taxon>
    </lineage>
</organism>
<proteinExistence type="predicted"/>
<protein>
    <submittedName>
        <fullName evidence="1">Uncharacterized protein</fullName>
    </submittedName>
</protein>
<dbReference type="EMBL" id="CM004387">
    <property type="protein sequence ID" value="OAY60412.1"/>
    <property type="molecule type" value="Genomic_DNA"/>
</dbReference>
<sequence length="51" mass="5922">MRDGVDCQEPCKNMTSLSSAFCPCLPHVKVDVDYFLFVEFLFKARLLIYCQ</sequence>
<dbReference type="AlphaFoldDB" id="A0A2C9WLZ8"/>
<reference evidence="1" key="1">
    <citation type="submission" date="2016-02" db="EMBL/GenBank/DDBJ databases">
        <title>WGS assembly of Manihot esculenta.</title>
        <authorList>
            <person name="Bredeson J.V."/>
            <person name="Prochnik S.E."/>
            <person name="Lyons J.B."/>
            <person name="Schmutz J."/>
            <person name="Grimwood J."/>
            <person name="Vrebalov J."/>
            <person name="Bart R.S."/>
            <person name="Amuge T."/>
            <person name="Ferguson M.E."/>
            <person name="Green R."/>
            <person name="Putnam N."/>
            <person name="Stites J."/>
            <person name="Rounsley S."/>
            <person name="Rokhsar D.S."/>
        </authorList>
    </citation>
    <scope>NUCLEOTIDE SEQUENCE [LARGE SCALE GENOMIC DNA]</scope>
    <source>
        <tissue evidence="1">Leaf</tissue>
    </source>
</reference>
<accession>A0A2C9WLZ8</accession>
<name>A0A2C9WLZ8_MANES</name>
<gene>
    <name evidence="1" type="ORF">MANES_01G110200</name>
</gene>